<dbReference type="InterPro" id="IPR000014">
    <property type="entry name" value="PAS"/>
</dbReference>
<keyword evidence="4" id="KW-1185">Reference proteome</keyword>
<dbReference type="RefSeq" id="WP_185042603.1">
    <property type="nucleotide sequence ID" value="NZ_BAABFG010000005.1"/>
</dbReference>
<dbReference type="GO" id="GO:0016791">
    <property type="term" value="F:phosphatase activity"/>
    <property type="evidence" value="ECO:0007669"/>
    <property type="project" value="TreeGrafter"/>
</dbReference>
<dbReference type="CDD" id="cd00130">
    <property type="entry name" value="PAS"/>
    <property type="match status" value="1"/>
</dbReference>
<dbReference type="Gene3D" id="3.60.40.10">
    <property type="entry name" value="PPM-type phosphatase domain"/>
    <property type="match status" value="1"/>
</dbReference>
<dbReference type="InterPro" id="IPR013656">
    <property type="entry name" value="PAS_4"/>
</dbReference>
<sequence length="671" mass="72593">MTDRLPDAQLLAMLDADPQGWALAESVREQGVIVDFTLVYINAAGCRLVGRRREELVGRRYRELWPETVNDGTLPLYRAVVETGEPVTRTVYYDRKSITGHFELRAGPYGDGFITRFVDLSQVTVSPQSDGGARLYDMLDAAFDGFTVLRPVRDAGGEVVDFVCDYVNQLGAKLTGRTVEDVIGRRLSVIAPNSWDDGLFDRYRAVAETGRPWRQQLEYPSIGQAWEIKMSRDGAGSVAVSFREITEQVMRQQQLTASVARAERSAARARALESVTTALVSASTTAQVYAAIGSVLRPSIGGEGLALLLRDTDVLRLHYHSGYEPEVLLHLKELPLSHPHPATSVARTGQARFVSTVDQFRASQAGAVATVPAGRRQAWAFLPLAVAGEVLGTLVVGYHKPREFDEDARSTLTALAALGAQALHRALLFETNLSIASQLQHALLPERTPEIDGLACATRYLPWTRGAEVGGDWYDVIPLRDGVVGVVVGDVAGHNTAAAAAMGQVRGALRAYALEGNRPSAVIRLANQFIFDLHLDTMASCCYLELDLVDGSGTGVTAGHPLPLLRDAGDVRLLPLPVDPPLGAARGHAYRDTAFALPEAATLLLYTDGLVEDHRHPIDLGLDELCRAMRTAPAGDPAAVLDHILATGVGPRPRRDDVALLCLMRGTDQIG</sequence>
<dbReference type="AlphaFoldDB" id="A0A7W7M9V5"/>
<dbReference type="Pfam" id="PF13426">
    <property type="entry name" value="PAS_9"/>
    <property type="match status" value="1"/>
</dbReference>
<dbReference type="SMART" id="SM00331">
    <property type="entry name" value="PP2C_SIG"/>
    <property type="match status" value="1"/>
</dbReference>
<dbReference type="Pfam" id="PF07228">
    <property type="entry name" value="SpoIIE"/>
    <property type="match status" value="1"/>
</dbReference>
<evidence type="ECO:0000259" key="2">
    <source>
        <dbReference type="PROSITE" id="PS50112"/>
    </source>
</evidence>
<proteinExistence type="predicted"/>
<evidence type="ECO:0000313" key="4">
    <source>
        <dbReference type="Proteomes" id="UP000546162"/>
    </source>
</evidence>
<evidence type="ECO:0000256" key="1">
    <source>
        <dbReference type="ARBA" id="ARBA00022801"/>
    </source>
</evidence>
<dbReference type="EMBL" id="JACHNB010000001">
    <property type="protein sequence ID" value="MBB4742200.1"/>
    <property type="molecule type" value="Genomic_DNA"/>
</dbReference>
<dbReference type="PANTHER" id="PTHR43156:SF2">
    <property type="entry name" value="STAGE II SPORULATION PROTEIN E"/>
    <property type="match status" value="1"/>
</dbReference>
<dbReference type="InterPro" id="IPR029016">
    <property type="entry name" value="GAF-like_dom_sf"/>
</dbReference>
<dbReference type="InterPro" id="IPR001932">
    <property type="entry name" value="PPM-type_phosphatase-like_dom"/>
</dbReference>
<feature type="domain" description="PAS" evidence="2">
    <location>
        <begin position="38"/>
        <end position="59"/>
    </location>
</feature>
<dbReference type="SUPFAM" id="SSF81606">
    <property type="entry name" value="PP2C-like"/>
    <property type="match status" value="1"/>
</dbReference>
<accession>A0A7W7M9V5</accession>
<reference evidence="3 4" key="1">
    <citation type="submission" date="2020-08" db="EMBL/GenBank/DDBJ databases">
        <title>Sequencing the genomes of 1000 actinobacteria strains.</title>
        <authorList>
            <person name="Klenk H.-P."/>
        </authorList>
    </citation>
    <scope>NUCLEOTIDE SEQUENCE [LARGE SCALE GENOMIC DNA]</scope>
    <source>
        <strain evidence="3 4">DSM 45809</strain>
    </source>
</reference>
<dbReference type="Pfam" id="PF13185">
    <property type="entry name" value="GAF_2"/>
    <property type="match status" value="1"/>
</dbReference>
<dbReference type="SMART" id="SM00065">
    <property type="entry name" value="GAF"/>
    <property type="match status" value="1"/>
</dbReference>
<protein>
    <submittedName>
        <fullName evidence="3">PAS domain-containing protein</fullName>
    </submittedName>
</protein>
<gene>
    <name evidence="3" type="ORF">BJY16_005659</name>
</gene>
<comment type="caution">
    <text evidence="3">The sequence shown here is derived from an EMBL/GenBank/DDBJ whole genome shotgun (WGS) entry which is preliminary data.</text>
</comment>
<organism evidence="3 4">
    <name type="scientific">Actinoplanes octamycinicus</name>
    <dbReference type="NCBI Taxonomy" id="135948"/>
    <lineage>
        <taxon>Bacteria</taxon>
        <taxon>Bacillati</taxon>
        <taxon>Actinomycetota</taxon>
        <taxon>Actinomycetes</taxon>
        <taxon>Micromonosporales</taxon>
        <taxon>Micromonosporaceae</taxon>
        <taxon>Actinoplanes</taxon>
    </lineage>
</organism>
<dbReference type="InterPro" id="IPR052016">
    <property type="entry name" value="Bact_Sigma-Reg"/>
</dbReference>
<dbReference type="Gene3D" id="3.30.450.20">
    <property type="entry name" value="PAS domain"/>
    <property type="match status" value="2"/>
</dbReference>
<dbReference type="PROSITE" id="PS50112">
    <property type="entry name" value="PAS"/>
    <property type="match status" value="1"/>
</dbReference>
<dbReference type="InterPro" id="IPR036457">
    <property type="entry name" value="PPM-type-like_dom_sf"/>
</dbReference>
<dbReference type="SUPFAM" id="SSF55785">
    <property type="entry name" value="PYP-like sensor domain (PAS domain)"/>
    <property type="match status" value="2"/>
</dbReference>
<dbReference type="SUPFAM" id="SSF55781">
    <property type="entry name" value="GAF domain-like"/>
    <property type="match status" value="1"/>
</dbReference>
<evidence type="ECO:0000313" key="3">
    <source>
        <dbReference type="EMBL" id="MBB4742200.1"/>
    </source>
</evidence>
<dbReference type="InterPro" id="IPR035965">
    <property type="entry name" value="PAS-like_dom_sf"/>
</dbReference>
<dbReference type="Pfam" id="PF08448">
    <property type="entry name" value="PAS_4"/>
    <property type="match status" value="1"/>
</dbReference>
<dbReference type="PANTHER" id="PTHR43156">
    <property type="entry name" value="STAGE II SPORULATION PROTEIN E-RELATED"/>
    <property type="match status" value="1"/>
</dbReference>
<keyword evidence="1" id="KW-0378">Hydrolase</keyword>
<name>A0A7W7M9V5_9ACTN</name>
<dbReference type="InterPro" id="IPR003018">
    <property type="entry name" value="GAF"/>
</dbReference>
<dbReference type="Gene3D" id="3.30.450.40">
    <property type="match status" value="1"/>
</dbReference>
<dbReference type="Proteomes" id="UP000546162">
    <property type="component" value="Unassembled WGS sequence"/>
</dbReference>